<dbReference type="GO" id="GO:0005506">
    <property type="term" value="F:iron ion binding"/>
    <property type="evidence" value="ECO:0007669"/>
    <property type="project" value="InterPro"/>
</dbReference>
<reference evidence="12 13" key="1">
    <citation type="journal article" date="2016" name="Mol. Biol. Evol.">
        <title>Comparative Genomics of Early-Diverging Mushroom-Forming Fungi Provides Insights into the Origins of Lignocellulose Decay Capabilities.</title>
        <authorList>
            <person name="Nagy L.G."/>
            <person name="Riley R."/>
            <person name="Tritt A."/>
            <person name="Adam C."/>
            <person name="Daum C."/>
            <person name="Floudas D."/>
            <person name="Sun H."/>
            <person name="Yadav J.S."/>
            <person name="Pangilinan J."/>
            <person name="Larsson K.H."/>
            <person name="Matsuura K."/>
            <person name="Barry K."/>
            <person name="Labutti K."/>
            <person name="Kuo R."/>
            <person name="Ohm R.A."/>
            <person name="Bhattacharya S.S."/>
            <person name="Shirouzu T."/>
            <person name="Yoshinaga Y."/>
            <person name="Martin F.M."/>
            <person name="Grigoriev I.V."/>
            <person name="Hibbett D.S."/>
        </authorList>
    </citation>
    <scope>NUCLEOTIDE SEQUENCE [LARGE SCALE GENOMIC DNA]</scope>
    <source>
        <strain evidence="12 13">L-15889</strain>
    </source>
</reference>
<dbReference type="Proteomes" id="UP000076727">
    <property type="component" value="Unassembled WGS sequence"/>
</dbReference>
<dbReference type="STRING" id="1314783.A0A165QF77"/>
<dbReference type="SUPFAM" id="SSF48264">
    <property type="entry name" value="Cytochrome P450"/>
    <property type="match status" value="1"/>
</dbReference>
<evidence type="ECO:0000256" key="8">
    <source>
        <dbReference type="ARBA" id="ARBA00023002"/>
    </source>
</evidence>
<organism evidence="12 13">
    <name type="scientific">Daedalea quercina L-15889</name>
    <dbReference type="NCBI Taxonomy" id="1314783"/>
    <lineage>
        <taxon>Eukaryota</taxon>
        <taxon>Fungi</taxon>
        <taxon>Dikarya</taxon>
        <taxon>Basidiomycota</taxon>
        <taxon>Agaricomycotina</taxon>
        <taxon>Agaricomycetes</taxon>
        <taxon>Polyporales</taxon>
        <taxon>Fomitopsis</taxon>
    </lineage>
</organism>
<proteinExistence type="inferred from homology"/>
<keyword evidence="10" id="KW-0503">Monooxygenase</keyword>
<dbReference type="InterPro" id="IPR050364">
    <property type="entry name" value="Cytochrome_P450_fung"/>
</dbReference>
<dbReference type="AlphaFoldDB" id="A0A165QF77"/>
<accession>A0A165QF77</accession>
<evidence type="ECO:0000256" key="10">
    <source>
        <dbReference type="ARBA" id="ARBA00023033"/>
    </source>
</evidence>
<dbReference type="Pfam" id="PF00067">
    <property type="entry name" value="p450"/>
    <property type="match status" value="1"/>
</dbReference>
<name>A0A165QF77_9APHY</name>
<comment type="subcellular location">
    <subcellularLocation>
        <location evidence="2">Membrane</location>
        <topology evidence="2">Single-pass membrane protein</topology>
    </subcellularLocation>
</comment>
<evidence type="ECO:0000256" key="5">
    <source>
        <dbReference type="ARBA" id="ARBA00022692"/>
    </source>
</evidence>
<dbReference type="OrthoDB" id="3255500at2759"/>
<comment type="cofactor">
    <cofactor evidence="1">
        <name>heme</name>
        <dbReference type="ChEBI" id="CHEBI:30413"/>
    </cofactor>
</comment>
<evidence type="ECO:0000256" key="4">
    <source>
        <dbReference type="ARBA" id="ARBA00022617"/>
    </source>
</evidence>
<evidence type="ECO:0000256" key="2">
    <source>
        <dbReference type="ARBA" id="ARBA00004167"/>
    </source>
</evidence>
<keyword evidence="13" id="KW-1185">Reference proteome</keyword>
<evidence type="ECO:0000256" key="7">
    <source>
        <dbReference type="ARBA" id="ARBA00022989"/>
    </source>
</evidence>
<evidence type="ECO:0000256" key="9">
    <source>
        <dbReference type="ARBA" id="ARBA00023004"/>
    </source>
</evidence>
<evidence type="ECO:0000256" key="6">
    <source>
        <dbReference type="ARBA" id="ARBA00022723"/>
    </source>
</evidence>
<dbReference type="GO" id="GO:0016020">
    <property type="term" value="C:membrane"/>
    <property type="evidence" value="ECO:0007669"/>
    <property type="project" value="UniProtKB-SubCell"/>
</dbReference>
<dbReference type="EMBL" id="KV429058">
    <property type="protein sequence ID" value="KZT69388.1"/>
    <property type="molecule type" value="Genomic_DNA"/>
</dbReference>
<keyword evidence="4" id="KW-0349">Heme</keyword>
<dbReference type="PANTHER" id="PTHR46300:SF7">
    <property type="entry name" value="P450, PUTATIVE (EUROFUNG)-RELATED"/>
    <property type="match status" value="1"/>
</dbReference>
<evidence type="ECO:0000313" key="13">
    <source>
        <dbReference type="Proteomes" id="UP000076727"/>
    </source>
</evidence>
<sequence>MTRDEVVYEESDEFKPTRFFDIEYDLAELRDPRKYAFGHRRRICPGRFLGDRSAWLAIAYVTATFDVRKARDSVGREITPTADFLSGFIRHPKHFCCDIKTRSEKSAELIVRSF</sequence>
<keyword evidence="7" id="KW-1133">Transmembrane helix</keyword>
<dbReference type="InterPro" id="IPR001128">
    <property type="entry name" value="Cyt_P450"/>
</dbReference>
<evidence type="ECO:0000256" key="1">
    <source>
        <dbReference type="ARBA" id="ARBA00001971"/>
    </source>
</evidence>
<keyword evidence="9" id="KW-0408">Iron</keyword>
<keyword evidence="11" id="KW-0472">Membrane</keyword>
<gene>
    <name evidence="12" type="ORF">DAEQUDRAFT_765474</name>
</gene>
<protein>
    <recommendedName>
        <fullName evidence="14">Cytochrome P450</fullName>
    </recommendedName>
</protein>
<dbReference type="GO" id="GO:0004497">
    <property type="term" value="F:monooxygenase activity"/>
    <property type="evidence" value="ECO:0007669"/>
    <property type="project" value="UniProtKB-KW"/>
</dbReference>
<keyword evidence="5" id="KW-0812">Transmembrane</keyword>
<keyword evidence="6" id="KW-0479">Metal-binding</keyword>
<dbReference type="GO" id="GO:0020037">
    <property type="term" value="F:heme binding"/>
    <property type="evidence" value="ECO:0007669"/>
    <property type="project" value="InterPro"/>
</dbReference>
<evidence type="ECO:0000256" key="3">
    <source>
        <dbReference type="ARBA" id="ARBA00010617"/>
    </source>
</evidence>
<dbReference type="GO" id="GO:0016705">
    <property type="term" value="F:oxidoreductase activity, acting on paired donors, with incorporation or reduction of molecular oxygen"/>
    <property type="evidence" value="ECO:0007669"/>
    <property type="project" value="InterPro"/>
</dbReference>
<evidence type="ECO:0000313" key="12">
    <source>
        <dbReference type="EMBL" id="KZT69388.1"/>
    </source>
</evidence>
<evidence type="ECO:0008006" key="14">
    <source>
        <dbReference type="Google" id="ProtNLM"/>
    </source>
</evidence>
<dbReference type="InterPro" id="IPR036396">
    <property type="entry name" value="Cyt_P450_sf"/>
</dbReference>
<comment type="similarity">
    <text evidence="3">Belongs to the cytochrome P450 family.</text>
</comment>
<keyword evidence="8" id="KW-0560">Oxidoreductase</keyword>
<evidence type="ECO:0000256" key="11">
    <source>
        <dbReference type="ARBA" id="ARBA00023136"/>
    </source>
</evidence>
<dbReference type="PANTHER" id="PTHR46300">
    <property type="entry name" value="P450, PUTATIVE (EUROFUNG)-RELATED-RELATED"/>
    <property type="match status" value="1"/>
</dbReference>
<dbReference type="Gene3D" id="1.10.630.10">
    <property type="entry name" value="Cytochrome P450"/>
    <property type="match status" value="1"/>
</dbReference>